<dbReference type="InterPro" id="IPR003741">
    <property type="entry name" value="LUD_dom"/>
</dbReference>
<dbReference type="Gene3D" id="3.40.50.10420">
    <property type="entry name" value="NagB/RpiA/CoA transferase-like"/>
    <property type="match status" value="1"/>
</dbReference>
<dbReference type="InterPro" id="IPR037171">
    <property type="entry name" value="NagB/RpiA_transferase-like"/>
</dbReference>
<feature type="domain" description="LUD" evidence="1">
    <location>
        <begin position="114"/>
        <end position="234"/>
    </location>
</feature>
<gene>
    <name evidence="2" type="ORF">EV690_3697</name>
</gene>
<dbReference type="PANTHER" id="PTHR43682">
    <property type="entry name" value="LACTATE UTILIZATION PROTEIN C"/>
    <property type="match status" value="1"/>
</dbReference>
<evidence type="ECO:0000259" key="1">
    <source>
        <dbReference type="Pfam" id="PF02589"/>
    </source>
</evidence>
<name>A0A4R1J7P2_9GAMM</name>
<dbReference type="Proteomes" id="UP000295565">
    <property type="component" value="Unassembled WGS sequence"/>
</dbReference>
<dbReference type="OrthoDB" id="9794157at2"/>
<protein>
    <submittedName>
        <fullName evidence="2">L-lactate dehydrogenase complex protein LldG</fullName>
    </submittedName>
</protein>
<sequence>MAIYQRDSFLAELSAQLGRAKPTQVTPPTLPYDVHHQVLQDASSDELTEQLKAYSQNALGARFELVTQADFSHRLMQVCCDYVGQSNQETVLSADPRLTALIEHSDFEKANLALYQFDETTPETENLRHVEAAKVGVVYCEQALAESGTMVLYSTSKQSRMLSLLPEVTVFVVAKSTLVARITQAMEPLSQQATDGQRIASCVNLISGPSSTADIELTKVVGVHGPTEACYIVLDDL</sequence>
<accession>A0A4R1J7P2</accession>
<evidence type="ECO:0000313" key="2">
    <source>
        <dbReference type="EMBL" id="TCK46417.1"/>
    </source>
</evidence>
<evidence type="ECO:0000313" key="3">
    <source>
        <dbReference type="Proteomes" id="UP000295565"/>
    </source>
</evidence>
<organism evidence="2 3">
    <name type="scientific">Celerinatantimonas diazotrophica</name>
    <dbReference type="NCBI Taxonomy" id="412034"/>
    <lineage>
        <taxon>Bacteria</taxon>
        <taxon>Pseudomonadati</taxon>
        <taxon>Pseudomonadota</taxon>
        <taxon>Gammaproteobacteria</taxon>
        <taxon>Celerinatantimonadaceae</taxon>
        <taxon>Celerinatantimonas</taxon>
    </lineage>
</organism>
<dbReference type="Pfam" id="PF02589">
    <property type="entry name" value="LUD_dom"/>
    <property type="match status" value="1"/>
</dbReference>
<reference evidence="2 3" key="1">
    <citation type="submission" date="2019-03" db="EMBL/GenBank/DDBJ databases">
        <title>Genomic Encyclopedia of Type Strains, Phase IV (KMG-IV): sequencing the most valuable type-strain genomes for metagenomic binning, comparative biology and taxonomic classification.</title>
        <authorList>
            <person name="Goeker M."/>
        </authorList>
    </citation>
    <scope>NUCLEOTIDE SEQUENCE [LARGE SCALE GENOMIC DNA]</scope>
    <source>
        <strain evidence="2 3">DSM 18577</strain>
    </source>
</reference>
<dbReference type="SUPFAM" id="SSF100950">
    <property type="entry name" value="NagB/RpiA/CoA transferase-like"/>
    <property type="match status" value="1"/>
</dbReference>
<dbReference type="AlphaFoldDB" id="A0A4R1J7P2"/>
<comment type="caution">
    <text evidence="2">The sequence shown here is derived from an EMBL/GenBank/DDBJ whole genome shotgun (WGS) entry which is preliminary data.</text>
</comment>
<dbReference type="InterPro" id="IPR024185">
    <property type="entry name" value="FTHF_cligase-like_sf"/>
</dbReference>
<keyword evidence="3" id="KW-1185">Reference proteome</keyword>
<dbReference type="RefSeq" id="WP_131914415.1">
    <property type="nucleotide sequence ID" value="NZ_OU594967.1"/>
</dbReference>
<proteinExistence type="predicted"/>
<dbReference type="PANTHER" id="PTHR43682:SF1">
    <property type="entry name" value="LACTATE UTILIZATION PROTEIN C"/>
    <property type="match status" value="1"/>
</dbReference>
<dbReference type="EMBL" id="SMGD01000019">
    <property type="protein sequence ID" value="TCK46417.1"/>
    <property type="molecule type" value="Genomic_DNA"/>
</dbReference>